<dbReference type="KEGG" id="tsy:THSYN_21975"/>
<evidence type="ECO:0000313" key="4">
    <source>
        <dbReference type="EMBL" id="AUB83344.1"/>
    </source>
</evidence>
<evidence type="ECO:0000256" key="1">
    <source>
        <dbReference type="ARBA" id="ARBA00006252"/>
    </source>
</evidence>
<dbReference type="Gene3D" id="3.40.50.360">
    <property type="match status" value="1"/>
</dbReference>
<dbReference type="EMBL" id="CP020370">
    <property type="protein sequence ID" value="AUB83344.1"/>
    <property type="molecule type" value="Genomic_DNA"/>
</dbReference>
<dbReference type="Proteomes" id="UP000232638">
    <property type="component" value="Chromosome"/>
</dbReference>
<dbReference type="RefSeq" id="WP_100921034.1">
    <property type="nucleotide sequence ID" value="NZ_CP020370.1"/>
</dbReference>
<keyword evidence="5" id="KW-1185">Reference proteome</keyword>
<dbReference type="GO" id="GO:0003955">
    <property type="term" value="F:NAD(P)H dehydrogenase (quinone) activity"/>
    <property type="evidence" value="ECO:0007669"/>
    <property type="project" value="TreeGrafter"/>
</dbReference>
<accession>A0A2K8UCM8</accession>
<reference evidence="4 5" key="1">
    <citation type="submission" date="2017-03" db="EMBL/GenBank/DDBJ databases">
        <title>Complete genome sequence of Candidatus 'Thiodictyon syntrophicum' sp. nov. strain Cad16T, a photolithoautotroph purple sulfur bacterium isolated from an alpine meromictic lake.</title>
        <authorList>
            <person name="Luedin S.M."/>
            <person name="Pothier J.F."/>
            <person name="Danza F."/>
            <person name="Storelli N."/>
            <person name="Wittwer M."/>
            <person name="Tonolla M."/>
        </authorList>
    </citation>
    <scope>NUCLEOTIDE SEQUENCE [LARGE SCALE GENOMIC DNA]</scope>
    <source>
        <strain evidence="4 5">Cad16T</strain>
    </source>
</reference>
<dbReference type="InterPro" id="IPR051545">
    <property type="entry name" value="NAD(P)H_dehydrogenase_qn"/>
</dbReference>
<gene>
    <name evidence="4" type="ORF">THSYN_21975</name>
</gene>
<dbReference type="GO" id="GO:0005829">
    <property type="term" value="C:cytosol"/>
    <property type="evidence" value="ECO:0007669"/>
    <property type="project" value="TreeGrafter"/>
</dbReference>
<keyword evidence="2" id="KW-0560">Oxidoreductase</keyword>
<protein>
    <submittedName>
        <fullName evidence="4">NADPH quinone oxidoreductase</fullName>
    </submittedName>
</protein>
<dbReference type="OrthoDB" id="9798454at2"/>
<sequence>MNCFIVYWHPEPRSFNGALLATTRDTLTQAGHQVRVSDLHAMGFDPVSGRHNFTTVKDPDFFKQQFEELHASEHDGFAPAIETELKNLEWCDLLILQFPLWWFGLPAVMKGWVDRVFAMGRTYGGGHFYENGVFQGKRAMLSLTTGGPREAYEPGGFNGDMAGVLRPINRGILRFVGFEVLAPQICYGPAHLSEEERAQALADHAQRLRGLHLESPIEVGVY</sequence>
<comment type="similarity">
    <text evidence="1">Belongs to the NAD(P)H dehydrogenase (quinone) family.</text>
</comment>
<evidence type="ECO:0000313" key="5">
    <source>
        <dbReference type="Proteomes" id="UP000232638"/>
    </source>
</evidence>
<dbReference type="SUPFAM" id="SSF52218">
    <property type="entry name" value="Flavoproteins"/>
    <property type="match status" value="1"/>
</dbReference>
<dbReference type="InterPro" id="IPR003680">
    <property type="entry name" value="Flavodoxin_fold"/>
</dbReference>
<evidence type="ECO:0000259" key="3">
    <source>
        <dbReference type="Pfam" id="PF02525"/>
    </source>
</evidence>
<dbReference type="Pfam" id="PF02525">
    <property type="entry name" value="Flavodoxin_2"/>
    <property type="match status" value="1"/>
</dbReference>
<dbReference type="PANTHER" id="PTHR10204">
    <property type="entry name" value="NAD P H OXIDOREDUCTASE-RELATED"/>
    <property type="match status" value="1"/>
</dbReference>
<organism evidence="4 5">
    <name type="scientific">Candidatus Thiodictyon syntrophicum</name>
    <dbReference type="NCBI Taxonomy" id="1166950"/>
    <lineage>
        <taxon>Bacteria</taxon>
        <taxon>Pseudomonadati</taxon>
        <taxon>Pseudomonadota</taxon>
        <taxon>Gammaproteobacteria</taxon>
        <taxon>Chromatiales</taxon>
        <taxon>Chromatiaceae</taxon>
        <taxon>Thiodictyon</taxon>
    </lineage>
</organism>
<feature type="domain" description="Flavodoxin-like fold" evidence="3">
    <location>
        <begin position="1"/>
        <end position="208"/>
    </location>
</feature>
<evidence type="ECO:0000256" key="2">
    <source>
        <dbReference type="ARBA" id="ARBA00023002"/>
    </source>
</evidence>
<proteinExistence type="inferred from homology"/>
<name>A0A2K8UCM8_9GAMM</name>
<dbReference type="PANTHER" id="PTHR10204:SF34">
    <property type="entry name" value="NAD(P)H DEHYDROGENASE [QUINONE] 1 ISOFORM 1"/>
    <property type="match status" value="1"/>
</dbReference>
<dbReference type="AlphaFoldDB" id="A0A2K8UCM8"/>
<dbReference type="InterPro" id="IPR029039">
    <property type="entry name" value="Flavoprotein-like_sf"/>
</dbReference>